<evidence type="ECO:0000313" key="2">
    <source>
        <dbReference type="Proteomes" id="UP000504629"/>
    </source>
</evidence>
<dbReference type="SUPFAM" id="SSF47473">
    <property type="entry name" value="EF-hand"/>
    <property type="match status" value="1"/>
</dbReference>
<organism evidence="2 3">
    <name type="scientific">Bombyx mandarina</name>
    <name type="common">Wild silk moth</name>
    <name type="synonym">Wild silkworm</name>
    <dbReference type="NCBI Taxonomy" id="7092"/>
    <lineage>
        <taxon>Eukaryota</taxon>
        <taxon>Metazoa</taxon>
        <taxon>Ecdysozoa</taxon>
        <taxon>Arthropoda</taxon>
        <taxon>Hexapoda</taxon>
        <taxon>Insecta</taxon>
        <taxon>Pterygota</taxon>
        <taxon>Neoptera</taxon>
        <taxon>Endopterygota</taxon>
        <taxon>Lepidoptera</taxon>
        <taxon>Glossata</taxon>
        <taxon>Ditrysia</taxon>
        <taxon>Bombycoidea</taxon>
        <taxon>Bombycidae</taxon>
        <taxon>Bombycinae</taxon>
        <taxon>Bombyx</taxon>
    </lineage>
</organism>
<dbReference type="AlphaFoldDB" id="A0A6J2JFX9"/>
<reference evidence="3" key="1">
    <citation type="submission" date="2025-08" db="UniProtKB">
        <authorList>
            <consortium name="RefSeq"/>
        </authorList>
    </citation>
    <scope>IDENTIFICATION</scope>
    <source>
        <tissue evidence="3">Silk gland</tissue>
    </source>
</reference>
<name>A0A6J2JFX9_BOMMA</name>
<dbReference type="RefSeq" id="XP_028028198.1">
    <property type="nucleotide sequence ID" value="XM_028172397.1"/>
</dbReference>
<dbReference type="GeneID" id="114241529"/>
<feature type="domain" description="EFHB C-terminal EF-hand" evidence="1">
    <location>
        <begin position="444"/>
        <end position="515"/>
    </location>
</feature>
<dbReference type="InterPro" id="IPR011992">
    <property type="entry name" value="EF-hand-dom_pair"/>
</dbReference>
<protein>
    <submittedName>
        <fullName evidence="3">EF-hand domain-containing family member B isoform X2</fullName>
    </submittedName>
</protein>
<gene>
    <name evidence="3" type="primary">LOC114241529</name>
</gene>
<dbReference type="OrthoDB" id="2096280at2759"/>
<keyword evidence="2" id="KW-1185">Reference proteome</keyword>
<dbReference type="Pfam" id="PF25325">
    <property type="entry name" value="EF-hand_EFHB_C"/>
    <property type="match status" value="1"/>
</dbReference>
<evidence type="ECO:0000313" key="3">
    <source>
        <dbReference type="RefSeq" id="XP_028028198.1"/>
    </source>
</evidence>
<evidence type="ECO:0000259" key="1">
    <source>
        <dbReference type="Pfam" id="PF25325"/>
    </source>
</evidence>
<sequence>MLKKQCQTSSGGQGNFGLFIDRQPKIFAAGKTSRHSDKIQDCIKKYGLQDEVEALQRDTIFPQQKTNRLPPLRHPPKLDMRNAGPFSEAAQLLNPPVKTKFQTLVEDFKNTAYNSYWRKEVGTIPDPTPMLPEGYDIYKNALGEKVPLRERLYDVVLPSEPVTDIINATKGPGVQTNRKYCRPAYDHKKTYGKYSNKTSYESGVKRCLTDEKILEGSALRRPLNYIHADFVKANRACLGTYSAPNENIKCVPENFTFGKTEPTSDKTQEWSSMCDINPENELIRKCLGHLNTLRKCLSKRYDSNFFRDINLRLKYLDKTKTGWLPKEVVYNYCRTKLIRFDPYFVEPLLRIWKAFDGENIEYKKFVNIINYQKPSPELPKIQLFSRDCLDFRTTYTDMVSYEHQNTSSMGGVPSGRYIDLDFPVTPAGYCKADRFHLPEESCMKACLNPSVLSHFGISHRDMYTKRDKDVVRKVFEAAGEKFTDENFNEIWNEAKRCHSQGEVCLQSFRNALKNFNCPKIDK</sequence>
<dbReference type="InterPro" id="IPR057428">
    <property type="entry name" value="EFHB_EF-hand_C"/>
</dbReference>
<dbReference type="Proteomes" id="UP000504629">
    <property type="component" value="Unplaced"/>
</dbReference>
<accession>A0A6J2JFX9</accession>
<proteinExistence type="predicted"/>